<feature type="region of interest" description="Disordered" evidence="1">
    <location>
        <begin position="198"/>
        <end position="230"/>
    </location>
</feature>
<reference evidence="4" key="1">
    <citation type="submission" date="2016-09" db="EMBL/GenBank/DDBJ databases">
        <title>Genome Sequence of Bathymodiolus thermophilus sulfur-oxidizing gill endosymbiont.</title>
        <authorList>
            <person name="Ponnudurai R."/>
            <person name="Kleiner M."/>
            <person name="Sayavedra L."/>
            <person name="Thuermer A."/>
            <person name="Felbeck H."/>
            <person name="Schlueter R."/>
            <person name="Schweder T."/>
            <person name="Markert S."/>
        </authorList>
    </citation>
    <scope>NUCLEOTIDE SEQUENCE [LARGE SCALE GENOMIC DNA]</scope>
    <source>
        <strain evidence="4">BAT/CrabSpa'14</strain>
    </source>
</reference>
<proteinExistence type="predicted"/>
<sequence length="230" mass="25958">MKKIILSTMLMASTLFLTGCFITTAISTTFLLSNDRRSSGEIIDDKGIQFVLLSWTSEDKILQDAHLNFLIYNKTVLVTGEVPTAAALDHLTAQAPSQDFKIKKVINEARVAENSSLFNRIKDSAITAQIETLFLDQEVFNPIHVKITTENRTVYLMGSVTQREANFATKIVSSAQGVKRVVKLFHYLKDRPAAEIKRDKQRKIEAENEAKEAERQHQEELLSPAFNWGK</sequence>
<evidence type="ECO:0000256" key="1">
    <source>
        <dbReference type="SAM" id="MobiDB-lite"/>
    </source>
</evidence>
<dbReference type="Pfam" id="PF04972">
    <property type="entry name" value="BON"/>
    <property type="match status" value="2"/>
</dbReference>
<accession>A0A1J5TVH4</accession>
<comment type="caution">
    <text evidence="3">The sequence shown here is derived from an EMBL/GenBank/DDBJ whole genome shotgun (WGS) entry which is preliminary data.</text>
</comment>
<dbReference type="PROSITE" id="PS51257">
    <property type="entry name" value="PROKAR_LIPOPROTEIN"/>
    <property type="match status" value="1"/>
</dbReference>
<dbReference type="PANTHER" id="PTHR34606:SF4">
    <property type="entry name" value="OUTER MEMBRANE LIPOPROTEIN DOLP"/>
    <property type="match status" value="1"/>
</dbReference>
<dbReference type="Proteomes" id="UP000182798">
    <property type="component" value="Unassembled WGS sequence"/>
</dbReference>
<dbReference type="InterPro" id="IPR051686">
    <property type="entry name" value="Lipoprotein_DolP"/>
</dbReference>
<feature type="domain" description="BON" evidence="2">
    <location>
        <begin position="122"/>
        <end position="192"/>
    </location>
</feature>
<dbReference type="EMBL" id="MIQH01000508">
    <property type="protein sequence ID" value="OIR24827.1"/>
    <property type="molecule type" value="Genomic_DNA"/>
</dbReference>
<evidence type="ECO:0000259" key="2">
    <source>
        <dbReference type="PROSITE" id="PS50914"/>
    </source>
</evidence>
<dbReference type="AlphaFoldDB" id="A0A1J5TVH4"/>
<dbReference type="RefSeq" id="WP_071564133.1">
    <property type="nucleotide sequence ID" value="NZ_MIQH01000508.1"/>
</dbReference>
<evidence type="ECO:0000313" key="4">
    <source>
        <dbReference type="Proteomes" id="UP000182798"/>
    </source>
</evidence>
<organism evidence="3 4">
    <name type="scientific">Bathymodiolus thermophilus thioautotrophic gill symbiont</name>
    <dbReference type="NCBI Taxonomy" id="2360"/>
    <lineage>
        <taxon>Bacteria</taxon>
        <taxon>Pseudomonadati</taxon>
        <taxon>Pseudomonadota</taxon>
        <taxon>Gammaproteobacteria</taxon>
        <taxon>sulfur-oxidizing symbionts</taxon>
    </lineage>
</organism>
<dbReference type="PROSITE" id="PS50914">
    <property type="entry name" value="BON"/>
    <property type="match status" value="1"/>
</dbReference>
<dbReference type="OrthoDB" id="9783990at2"/>
<dbReference type="PANTHER" id="PTHR34606">
    <property type="entry name" value="BON DOMAIN-CONTAINING PROTEIN"/>
    <property type="match status" value="1"/>
</dbReference>
<evidence type="ECO:0000313" key="3">
    <source>
        <dbReference type="EMBL" id="OIR24827.1"/>
    </source>
</evidence>
<dbReference type="InterPro" id="IPR007055">
    <property type="entry name" value="BON_dom"/>
</dbReference>
<name>A0A1J5TVH4_9GAMM</name>
<feature type="compositionally biased region" description="Basic and acidic residues" evidence="1">
    <location>
        <begin position="198"/>
        <end position="220"/>
    </location>
</feature>
<protein>
    <recommendedName>
        <fullName evidence="2">BON domain-containing protein</fullName>
    </recommendedName>
</protein>
<gene>
    <name evidence="3" type="ORF">BGC33_14965</name>
</gene>